<feature type="compositionally biased region" description="Basic residues" evidence="1">
    <location>
        <begin position="102"/>
        <end position="116"/>
    </location>
</feature>
<accession>A0A9P9F247</accession>
<dbReference type="EMBL" id="JAGMUU010000007">
    <property type="protein sequence ID" value="KAH7149677.1"/>
    <property type="molecule type" value="Genomic_DNA"/>
</dbReference>
<protein>
    <submittedName>
        <fullName evidence="2">Uncharacterized protein</fullName>
    </submittedName>
</protein>
<proteinExistence type="predicted"/>
<name>A0A9P9F247_9HYPO</name>
<feature type="region of interest" description="Disordered" evidence="1">
    <location>
        <begin position="83"/>
        <end position="129"/>
    </location>
</feature>
<dbReference type="AlphaFoldDB" id="A0A9P9F247"/>
<comment type="caution">
    <text evidence="2">The sequence shown here is derived from an EMBL/GenBank/DDBJ whole genome shotgun (WGS) entry which is preliminary data.</text>
</comment>
<feature type="compositionally biased region" description="Polar residues" evidence="1">
    <location>
        <begin position="86"/>
        <end position="96"/>
    </location>
</feature>
<dbReference type="Proteomes" id="UP000717696">
    <property type="component" value="Unassembled WGS sequence"/>
</dbReference>
<evidence type="ECO:0000256" key="1">
    <source>
        <dbReference type="SAM" id="MobiDB-lite"/>
    </source>
</evidence>
<dbReference type="OrthoDB" id="10665444at2759"/>
<organism evidence="2 3">
    <name type="scientific">Dactylonectria estremocensis</name>
    <dbReference type="NCBI Taxonomy" id="1079267"/>
    <lineage>
        <taxon>Eukaryota</taxon>
        <taxon>Fungi</taxon>
        <taxon>Dikarya</taxon>
        <taxon>Ascomycota</taxon>
        <taxon>Pezizomycotina</taxon>
        <taxon>Sordariomycetes</taxon>
        <taxon>Hypocreomycetidae</taxon>
        <taxon>Hypocreales</taxon>
        <taxon>Nectriaceae</taxon>
        <taxon>Dactylonectria</taxon>
    </lineage>
</organism>
<evidence type="ECO:0000313" key="2">
    <source>
        <dbReference type="EMBL" id="KAH7149677.1"/>
    </source>
</evidence>
<sequence length="234" mass="25874">MLTVQACPGRPKRCPLLDPFGPWIGIPCKSPRPTRILLCRFSGTTSRLWPLLLLSFFVSSFEGAGGGRPESLHSVQYTPLPHQLGTVYNPSSTSGPADQRQQAKRKRKRRRNKKRTFGGGNHELAADQSQHGSFVALHNRHVRSIRPHYFVTALPCPSLSSKPLPTSVNAKPQVHGIYPSSTNGLHKTQQRKREEGSHVPSAAETQLTIVCWPSQPSFTLPMINRSCETSSTHA</sequence>
<feature type="region of interest" description="Disordered" evidence="1">
    <location>
        <begin position="177"/>
        <end position="201"/>
    </location>
</feature>
<gene>
    <name evidence="2" type="ORF">B0J13DRAFT_312393</name>
</gene>
<evidence type="ECO:0000313" key="3">
    <source>
        <dbReference type="Proteomes" id="UP000717696"/>
    </source>
</evidence>
<keyword evidence="3" id="KW-1185">Reference proteome</keyword>
<reference evidence="2" key="1">
    <citation type="journal article" date="2021" name="Nat. Commun.">
        <title>Genetic determinants of endophytism in the Arabidopsis root mycobiome.</title>
        <authorList>
            <person name="Mesny F."/>
            <person name="Miyauchi S."/>
            <person name="Thiergart T."/>
            <person name="Pickel B."/>
            <person name="Atanasova L."/>
            <person name="Karlsson M."/>
            <person name="Huettel B."/>
            <person name="Barry K.W."/>
            <person name="Haridas S."/>
            <person name="Chen C."/>
            <person name="Bauer D."/>
            <person name="Andreopoulos W."/>
            <person name="Pangilinan J."/>
            <person name="LaButti K."/>
            <person name="Riley R."/>
            <person name="Lipzen A."/>
            <person name="Clum A."/>
            <person name="Drula E."/>
            <person name="Henrissat B."/>
            <person name="Kohler A."/>
            <person name="Grigoriev I.V."/>
            <person name="Martin F.M."/>
            <person name="Hacquard S."/>
        </authorList>
    </citation>
    <scope>NUCLEOTIDE SEQUENCE</scope>
    <source>
        <strain evidence="2">MPI-CAGE-AT-0021</strain>
    </source>
</reference>